<dbReference type="InterPro" id="IPR014014">
    <property type="entry name" value="RNA_helicase_DEAD_Q_motif"/>
</dbReference>
<dbReference type="GO" id="GO:0005829">
    <property type="term" value="C:cytosol"/>
    <property type="evidence" value="ECO:0007669"/>
    <property type="project" value="TreeGrafter"/>
</dbReference>
<sequence length="596" mass="65156">MLLDEHDASDDVSLMAGLKQKESAVLDRWLESKGADVLFDRQVDASSTRRGKLEATVDEEMLWSEDKDEIVQVRTRPVEKKRKRTSGAPTFIQDGHSGIMRTSDVILTGEDADADFEQLMLPSSLLTSLNRCGFVKPSPVQLRAIPIGRLGVDFIAQAKSGTGKTVVFCVISIESALNRNRASSASRAGPSALILAPTREIVLQISDVARKLCNEMDGGESPPVKVAHFIGGINVGKDVQALQKGVDVAIGTPGRIRGLLRDHILDPSHVKLVVLDEADKLLEGTFSQTVPWIVKMIPDPKQMAIFSATFPQAMTERLMGVLRDPQYISLEEKQPDKGDHVGAVLQGVVQRKVEVNDNLSWVQKAAIAREVVLSFPFRQCICFCNEKSAGKDVASVFGEAGLSASSTNGSESQATRNEVLGRFRDGELKILVATDLLSRGLDLPNCDLVINLDLPRNLESYLHRVGRAGRYGTSGTSVSIARGYDLMRFENAMQLEMEWCSVDLSKVDLSKYDKSKAGLQGSPSGADKEAGLDDALSRRPQVNTTEALTVVDVVAPDRNDDSTSYPEEWVHYWEGFTAAYWLGKKAAEEAIRERGG</sequence>
<dbReference type="CDD" id="cd18787">
    <property type="entry name" value="SF2_C_DEAD"/>
    <property type="match status" value="1"/>
</dbReference>
<dbReference type="GO" id="GO:0003724">
    <property type="term" value="F:RNA helicase activity"/>
    <property type="evidence" value="ECO:0007669"/>
    <property type="project" value="InterPro"/>
</dbReference>
<dbReference type="PROSITE" id="PS00039">
    <property type="entry name" value="DEAD_ATP_HELICASE"/>
    <property type="match status" value="1"/>
</dbReference>
<dbReference type="PROSITE" id="PS51192">
    <property type="entry name" value="HELICASE_ATP_BIND_1"/>
    <property type="match status" value="1"/>
</dbReference>
<dbReference type="InterPro" id="IPR027417">
    <property type="entry name" value="P-loop_NTPase"/>
</dbReference>
<dbReference type="GO" id="GO:0016787">
    <property type="term" value="F:hydrolase activity"/>
    <property type="evidence" value="ECO:0007669"/>
    <property type="project" value="UniProtKB-KW"/>
</dbReference>
<dbReference type="Pfam" id="PF00271">
    <property type="entry name" value="Helicase_C"/>
    <property type="match status" value="1"/>
</dbReference>
<dbReference type="SUPFAM" id="SSF52540">
    <property type="entry name" value="P-loop containing nucleoside triphosphate hydrolases"/>
    <property type="match status" value="1"/>
</dbReference>
<evidence type="ECO:0000313" key="10">
    <source>
        <dbReference type="EMBL" id="KAJ8900751.1"/>
    </source>
</evidence>
<evidence type="ECO:0000259" key="7">
    <source>
        <dbReference type="PROSITE" id="PS51192"/>
    </source>
</evidence>
<keyword evidence="2 6" id="KW-0378">Hydrolase</keyword>
<evidence type="ECO:0000259" key="8">
    <source>
        <dbReference type="PROSITE" id="PS51194"/>
    </source>
</evidence>
<dbReference type="GO" id="GO:0003676">
    <property type="term" value="F:nucleic acid binding"/>
    <property type="evidence" value="ECO:0007669"/>
    <property type="project" value="InterPro"/>
</dbReference>
<protein>
    <recommendedName>
        <fullName evidence="12">ATP-dependent RNA helicase</fullName>
    </recommendedName>
</protein>
<dbReference type="AlphaFoldDB" id="A0AAV8UH01"/>
<evidence type="ECO:0000256" key="2">
    <source>
        <dbReference type="ARBA" id="ARBA00022801"/>
    </source>
</evidence>
<proteinExistence type="inferred from homology"/>
<evidence type="ECO:0000256" key="5">
    <source>
        <dbReference type="PROSITE-ProRule" id="PRU00552"/>
    </source>
</evidence>
<dbReference type="InterPro" id="IPR000629">
    <property type="entry name" value="RNA-helicase_DEAD-box_CS"/>
</dbReference>
<feature type="domain" description="Helicase ATP-binding" evidence="7">
    <location>
        <begin position="145"/>
        <end position="328"/>
    </location>
</feature>
<dbReference type="SMART" id="SM00490">
    <property type="entry name" value="HELICc"/>
    <property type="match status" value="1"/>
</dbReference>
<organism evidence="10 11">
    <name type="scientific">Rhodosorus marinus</name>
    <dbReference type="NCBI Taxonomy" id="101924"/>
    <lineage>
        <taxon>Eukaryota</taxon>
        <taxon>Rhodophyta</taxon>
        <taxon>Stylonematophyceae</taxon>
        <taxon>Stylonematales</taxon>
        <taxon>Stylonemataceae</taxon>
        <taxon>Rhodosorus</taxon>
    </lineage>
</organism>
<dbReference type="Proteomes" id="UP001157974">
    <property type="component" value="Unassembled WGS sequence"/>
</dbReference>
<dbReference type="InterPro" id="IPR011545">
    <property type="entry name" value="DEAD/DEAH_box_helicase_dom"/>
</dbReference>
<dbReference type="GO" id="GO:0005524">
    <property type="term" value="F:ATP binding"/>
    <property type="evidence" value="ECO:0007669"/>
    <property type="project" value="UniProtKB-KW"/>
</dbReference>
<dbReference type="PANTHER" id="PTHR47959:SF1">
    <property type="entry name" value="ATP-DEPENDENT RNA HELICASE DBPA"/>
    <property type="match status" value="1"/>
</dbReference>
<keyword evidence="1 6" id="KW-0547">Nucleotide-binding</keyword>
<accession>A0AAV8UH01</accession>
<dbReference type="SMART" id="SM00487">
    <property type="entry name" value="DEXDc"/>
    <property type="match status" value="1"/>
</dbReference>
<evidence type="ECO:0000256" key="4">
    <source>
        <dbReference type="ARBA" id="ARBA00022840"/>
    </source>
</evidence>
<evidence type="ECO:0000256" key="6">
    <source>
        <dbReference type="RuleBase" id="RU000492"/>
    </source>
</evidence>
<evidence type="ECO:0000313" key="11">
    <source>
        <dbReference type="Proteomes" id="UP001157974"/>
    </source>
</evidence>
<dbReference type="InterPro" id="IPR050079">
    <property type="entry name" value="DEAD_box_RNA_helicase"/>
</dbReference>
<comment type="caution">
    <text evidence="10">The sequence shown here is derived from an EMBL/GenBank/DDBJ whole genome shotgun (WGS) entry which is preliminary data.</text>
</comment>
<evidence type="ECO:0000256" key="3">
    <source>
        <dbReference type="ARBA" id="ARBA00022806"/>
    </source>
</evidence>
<keyword evidence="11" id="KW-1185">Reference proteome</keyword>
<feature type="domain" description="Helicase C-terminal" evidence="8">
    <location>
        <begin position="354"/>
        <end position="515"/>
    </location>
</feature>
<dbReference type="EMBL" id="JAMWBK010000013">
    <property type="protein sequence ID" value="KAJ8900751.1"/>
    <property type="molecule type" value="Genomic_DNA"/>
</dbReference>
<dbReference type="PROSITE" id="PS51194">
    <property type="entry name" value="HELICASE_CTER"/>
    <property type="match status" value="1"/>
</dbReference>
<dbReference type="InterPro" id="IPR001650">
    <property type="entry name" value="Helicase_C-like"/>
</dbReference>
<feature type="short sequence motif" description="Q motif" evidence="5">
    <location>
        <begin position="114"/>
        <end position="142"/>
    </location>
</feature>
<gene>
    <name evidence="10" type="ORF">NDN08_000052</name>
</gene>
<evidence type="ECO:0000256" key="1">
    <source>
        <dbReference type="ARBA" id="ARBA00022741"/>
    </source>
</evidence>
<name>A0AAV8UH01_9RHOD</name>
<feature type="domain" description="DEAD-box RNA helicase Q" evidence="9">
    <location>
        <begin position="114"/>
        <end position="142"/>
    </location>
</feature>
<dbReference type="PANTHER" id="PTHR47959">
    <property type="entry name" value="ATP-DEPENDENT RNA HELICASE RHLE-RELATED"/>
    <property type="match status" value="1"/>
</dbReference>
<evidence type="ECO:0008006" key="12">
    <source>
        <dbReference type="Google" id="ProtNLM"/>
    </source>
</evidence>
<comment type="similarity">
    <text evidence="6">Belongs to the DEAD box helicase family.</text>
</comment>
<dbReference type="Gene3D" id="3.40.50.300">
    <property type="entry name" value="P-loop containing nucleotide triphosphate hydrolases"/>
    <property type="match status" value="2"/>
</dbReference>
<keyword evidence="4 6" id="KW-0067">ATP-binding</keyword>
<dbReference type="InterPro" id="IPR014001">
    <property type="entry name" value="Helicase_ATP-bd"/>
</dbReference>
<evidence type="ECO:0000259" key="9">
    <source>
        <dbReference type="PROSITE" id="PS51195"/>
    </source>
</evidence>
<keyword evidence="3 6" id="KW-0347">Helicase</keyword>
<reference evidence="10 11" key="1">
    <citation type="journal article" date="2023" name="Nat. Commun.">
        <title>Origin of minicircular mitochondrial genomes in red algae.</title>
        <authorList>
            <person name="Lee Y."/>
            <person name="Cho C.H."/>
            <person name="Lee Y.M."/>
            <person name="Park S.I."/>
            <person name="Yang J.H."/>
            <person name="West J.A."/>
            <person name="Bhattacharya D."/>
            <person name="Yoon H.S."/>
        </authorList>
    </citation>
    <scope>NUCLEOTIDE SEQUENCE [LARGE SCALE GENOMIC DNA]</scope>
    <source>
        <strain evidence="10 11">CCMP1338</strain>
        <tissue evidence="10">Whole cell</tissue>
    </source>
</reference>
<dbReference type="PROSITE" id="PS51195">
    <property type="entry name" value="Q_MOTIF"/>
    <property type="match status" value="1"/>
</dbReference>
<dbReference type="Pfam" id="PF00270">
    <property type="entry name" value="DEAD"/>
    <property type="match status" value="1"/>
</dbReference>